<protein>
    <recommendedName>
        <fullName evidence="2">BAG domain-containing protein</fullName>
    </recommendedName>
</protein>
<evidence type="ECO:0000256" key="1">
    <source>
        <dbReference type="ARBA" id="ARBA00023186"/>
    </source>
</evidence>
<dbReference type="Gramene" id="TRITD6Bv1G059040.1">
    <property type="protein sequence ID" value="TRITD6Bv1G059040.1"/>
    <property type="gene ID" value="TRITD6Bv1G059040"/>
</dbReference>
<dbReference type="GO" id="GO:0051087">
    <property type="term" value="F:protein-folding chaperone binding"/>
    <property type="evidence" value="ECO:0007669"/>
    <property type="project" value="InterPro"/>
</dbReference>
<dbReference type="InterPro" id="IPR039773">
    <property type="entry name" value="BAG_chaperone_regulator"/>
</dbReference>
<evidence type="ECO:0000313" key="4">
    <source>
        <dbReference type="Proteomes" id="UP000324705"/>
    </source>
</evidence>
<dbReference type="PANTHER" id="PTHR12329">
    <property type="entry name" value="BCL2-ASSOCIATED ATHANOGENE"/>
    <property type="match status" value="1"/>
</dbReference>
<proteinExistence type="predicted"/>
<dbReference type="AlphaFoldDB" id="A0A9R1B8W9"/>
<dbReference type="GO" id="GO:0005737">
    <property type="term" value="C:cytoplasm"/>
    <property type="evidence" value="ECO:0007669"/>
    <property type="project" value="TreeGrafter"/>
</dbReference>
<dbReference type="InterPro" id="IPR003103">
    <property type="entry name" value="BAG_domain"/>
</dbReference>
<dbReference type="PANTHER" id="PTHR12329:SF16">
    <property type="entry name" value="BAG FAMILY MOLECULAR CHAPERONE REGULATOR 1"/>
    <property type="match status" value="1"/>
</dbReference>
<dbReference type="Gene3D" id="1.20.58.120">
    <property type="entry name" value="BAG domain"/>
    <property type="match status" value="1"/>
</dbReference>
<name>A0A9R1B8W9_TRITD</name>
<dbReference type="GO" id="GO:0050821">
    <property type="term" value="P:protein stabilization"/>
    <property type="evidence" value="ECO:0007669"/>
    <property type="project" value="TreeGrafter"/>
</dbReference>
<accession>A0A9R1B8W9</accession>
<organism evidence="3 4">
    <name type="scientific">Triticum turgidum subsp. durum</name>
    <name type="common">Durum wheat</name>
    <name type="synonym">Triticum durum</name>
    <dbReference type="NCBI Taxonomy" id="4567"/>
    <lineage>
        <taxon>Eukaryota</taxon>
        <taxon>Viridiplantae</taxon>
        <taxon>Streptophyta</taxon>
        <taxon>Embryophyta</taxon>
        <taxon>Tracheophyta</taxon>
        <taxon>Spermatophyta</taxon>
        <taxon>Magnoliopsida</taxon>
        <taxon>Liliopsida</taxon>
        <taxon>Poales</taxon>
        <taxon>Poaceae</taxon>
        <taxon>BOP clade</taxon>
        <taxon>Pooideae</taxon>
        <taxon>Triticodae</taxon>
        <taxon>Triticeae</taxon>
        <taxon>Triticinae</taxon>
        <taxon>Triticum</taxon>
    </lineage>
</organism>
<keyword evidence="4" id="KW-1185">Reference proteome</keyword>
<gene>
    <name evidence="3" type="ORF">TRITD_6Bv1G059040</name>
</gene>
<dbReference type="Proteomes" id="UP000324705">
    <property type="component" value="Chromosome 6B"/>
</dbReference>
<dbReference type="GO" id="GO:0000774">
    <property type="term" value="F:adenyl-nucleotide exchange factor activity"/>
    <property type="evidence" value="ECO:0007669"/>
    <property type="project" value="TreeGrafter"/>
</dbReference>
<keyword evidence="1" id="KW-0143">Chaperone</keyword>
<dbReference type="Pfam" id="PF02179">
    <property type="entry name" value="BAG"/>
    <property type="match status" value="1"/>
</dbReference>
<sequence>MIEFKRFQRCADCVQIIRWVCELEKSVRAGRKVEEKEFVVLTELLMVQPLKLDGIEAEGKARAQRKAEVHSLAVTFQTLLVWQRSFCKTIVLQNLNILMCGQIL</sequence>
<reference evidence="3 4" key="1">
    <citation type="submission" date="2017-09" db="EMBL/GenBank/DDBJ databases">
        <authorList>
            <consortium name="International Durum Wheat Genome Sequencing Consortium (IDWGSC)"/>
            <person name="Milanesi L."/>
        </authorList>
    </citation>
    <scope>NUCLEOTIDE SEQUENCE [LARGE SCALE GENOMIC DNA]</scope>
    <source>
        <strain evidence="4">cv. Svevo</strain>
    </source>
</reference>
<dbReference type="EMBL" id="LT934122">
    <property type="protein sequence ID" value="VAI55764.1"/>
    <property type="molecule type" value="Genomic_DNA"/>
</dbReference>
<dbReference type="InterPro" id="IPR036533">
    <property type="entry name" value="BAG_dom_sf"/>
</dbReference>
<evidence type="ECO:0000313" key="3">
    <source>
        <dbReference type="EMBL" id="VAI55764.1"/>
    </source>
</evidence>
<evidence type="ECO:0000259" key="2">
    <source>
        <dbReference type="Pfam" id="PF02179"/>
    </source>
</evidence>
<feature type="domain" description="BAG" evidence="2">
    <location>
        <begin position="20"/>
        <end position="71"/>
    </location>
</feature>
<dbReference type="SUPFAM" id="SSF63491">
    <property type="entry name" value="BAG domain"/>
    <property type="match status" value="1"/>
</dbReference>